<dbReference type="AlphaFoldDB" id="A0A179FPJ1"/>
<evidence type="ECO:0000313" key="1">
    <source>
        <dbReference type="EMBL" id="OAQ67287.1"/>
    </source>
</evidence>
<name>A0A179FPJ1_METCM</name>
<dbReference type="GeneID" id="28851368"/>
<dbReference type="SUPFAM" id="SSF51316">
    <property type="entry name" value="Mss4-like"/>
    <property type="match status" value="2"/>
</dbReference>
<dbReference type="InterPro" id="IPR011057">
    <property type="entry name" value="Mss4-like_sf"/>
</dbReference>
<reference evidence="1 2" key="1">
    <citation type="journal article" date="2016" name="PLoS Pathog.">
        <title>Biosynthesis of antibiotic leucinostatins in bio-control fungus Purpureocillium lilacinum and their inhibition on phytophthora revealed by genome mining.</title>
        <authorList>
            <person name="Wang G."/>
            <person name="Liu Z."/>
            <person name="Lin R."/>
            <person name="Li E."/>
            <person name="Mao Z."/>
            <person name="Ling J."/>
            <person name="Yang Y."/>
            <person name="Yin W.B."/>
            <person name="Xie B."/>
        </authorList>
    </citation>
    <scope>NUCLEOTIDE SEQUENCE [LARGE SCALE GENOMIC DNA]</scope>
    <source>
        <strain evidence="1">170</strain>
    </source>
</reference>
<dbReference type="PANTHER" id="PTHR33337">
    <property type="entry name" value="GFA DOMAIN-CONTAINING PROTEIN"/>
    <property type="match status" value="1"/>
</dbReference>
<proteinExistence type="predicted"/>
<protein>
    <submittedName>
        <fullName evidence="1">Mtcp1</fullName>
    </submittedName>
</protein>
<dbReference type="Proteomes" id="UP000078397">
    <property type="component" value="Unassembled WGS sequence"/>
</dbReference>
<gene>
    <name evidence="1" type="ORF">VFPPC_08715</name>
</gene>
<dbReference type="RefSeq" id="XP_018144374.1">
    <property type="nucleotide sequence ID" value="XM_018287374.1"/>
</dbReference>
<organism evidence="1 2">
    <name type="scientific">Pochonia chlamydosporia 170</name>
    <dbReference type="NCBI Taxonomy" id="1380566"/>
    <lineage>
        <taxon>Eukaryota</taxon>
        <taxon>Fungi</taxon>
        <taxon>Dikarya</taxon>
        <taxon>Ascomycota</taxon>
        <taxon>Pezizomycotina</taxon>
        <taxon>Sordariomycetes</taxon>
        <taxon>Hypocreomycetidae</taxon>
        <taxon>Hypocreales</taxon>
        <taxon>Clavicipitaceae</taxon>
        <taxon>Pochonia</taxon>
    </lineage>
</organism>
<accession>A0A179FPJ1</accession>
<dbReference type="Gene3D" id="3.90.1590.10">
    <property type="entry name" value="glutathione-dependent formaldehyde- activating enzyme (gfa)"/>
    <property type="match status" value="2"/>
</dbReference>
<dbReference type="PANTHER" id="PTHR33337:SF40">
    <property type="entry name" value="CENP-V_GFA DOMAIN-CONTAINING PROTEIN-RELATED"/>
    <property type="match status" value="1"/>
</dbReference>
<dbReference type="EMBL" id="LSBJ02000004">
    <property type="protein sequence ID" value="OAQ67287.1"/>
    <property type="molecule type" value="Genomic_DNA"/>
</dbReference>
<comment type="caution">
    <text evidence="1">The sequence shown here is derived from an EMBL/GenBank/DDBJ whole genome shotgun (WGS) entry which is preliminary data.</text>
</comment>
<keyword evidence="2" id="KW-1185">Reference proteome</keyword>
<dbReference type="KEGG" id="pchm:VFPPC_08715"/>
<sequence length="320" mass="36334">MTWPSSKDKVNTEGLQRYQFSENLTYLFCGTCSTMLFYEKRDQPGKIGVFSGPLKNIDANLIKLTKHIYVEDTVDGGASVWLRKPNPDNVEIPRYLQRAGEIPWTWTWPEETEPQTKPEQDSITISCHCKGVNLRLHPGNFAAQERDQIPWFIDPRNNKRLASFDACDSCRLHFANEIVHWTFTSLSHISTADGGAYPHNMKDLKAAADAGDAAVGTLACYQSSVDAHRYFCRVCSAAVFYACEDRPEIVDVAVGLLEGRGARAEEVLSWTFGEEPVWVDDVKGGWRDGLMQRVRRDAEEFRIGRGYEKSWRRLAKESKD</sequence>
<evidence type="ECO:0000313" key="2">
    <source>
        <dbReference type="Proteomes" id="UP000078397"/>
    </source>
</evidence>
<dbReference type="OrthoDB" id="5422068at2759"/>